<feature type="non-terminal residue" evidence="1">
    <location>
        <position position="1"/>
    </location>
</feature>
<dbReference type="PANTHER" id="PTHR45727">
    <property type="entry name" value="NPC INTRACELLULAR CHOLESTEROL TRANSPORTER 1"/>
    <property type="match status" value="1"/>
</dbReference>
<organism evidence="1 2">
    <name type="scientific">Chauna torquata</name>
    <name type="common">Southern screamer</name>
    <dbReference type="NCBI Taxonomy" id="30388"/>
    <lineage>
        <taxon>Eukaryota</taxon>
        <taxon>Metazoa</taxon>
        <taxon>Chordata</taxon>
        <taxon>Craniata</taxon>
        <taxon>Vertebrata</taxon>
        <taxon>Euteleostomi</taxon>
        <taxon>Archelosauria</taxon>
        <taxon>Archosauria</taxon>
        <taxon>Dinosauria</taxon>
        <taxon>Saurischia</taxon>
        <taxon>Theropoda</taxon>
        <taxon>Coelurosauria</taxon>
        <taxon>Aves</taxon>
        <taxon>Neognathae</taxon>
        <taxon>Galloanserae</taxon>
        <taxon>Anseriformes</taxon>
        <taxon>Anhimidae</taxon>
        <taxon>Chauna</taxon>
    </lineage>
</organism>
<dbReference type="PANTHER" id="PTHR45727:SF3">
    <property type="entry name" value="NPC1-LIKE INTRACELLULAR CHOLESTEROL TRANSPORTER 1"/>
    <property type="match status" value="1"/>
</dbReference>
<dbReference type="GO" id="GO:0005886">
    <property type="term" value="C:plasma membrane"/>
    <property type="evidence" value="ECO:0007669"/>
    <property type="project" value="TreeGrafter"/>
</dbReference>
<reference evidence="1 2" key="1">
    <citation type="submission" date="2019-09" db="EMBL/GenBank/DDBJ databases">
        <title>Bird 10,000 Genomes (B10K) Project - Family phase.</title>
        <authorList>
            <person name="Zhang G."/>
        </authorList>
    </citation>
    <scope>NUCLEOTIDE SEQUENCE [LARGE SCALE GENOMIC DNA]</scope>
    <source>
        <strain evidence="1">B10K-DU-011-36</strain>
        <tissue evidence="1">Muscle</tissue>
    </source>
</reference>
<dbReference type="GO" id="GO:0042632">
    <property type="term" value="P:cholesterol homeostasis"/>
    <property type="evidence" value="ECO:0007669"/>
    <property type="project" value="TreeGrafter"/>
</dbReference>
<name>A0A7L0K550_CHATO</name>
<protein>
    <submittedName>
        <fullName evidence="1">NPCL1 protein</fullName>
    </submittedName>
</protein>
<proteinExistence type="predicted"/>
<dbReference type="GO" id="GO:0030299">
    <property type="term" value="P:intestinal cholesterol absorption"/>
    <property type="evidence" value="ECO:0007669"/>
    <property type="project" value="TreeGrafter"/>
</dbReference>
<evidence type="ECO:0000313" key="2">
    <source>
        <dbReference type="Proteomes" id="UP000537522"/>
    </source>
</evidence>
<comment type="caution">
    <text evidence="1">The sequence shown here is derived from an EMBL/GenBank/DDBJ whole genome shotgun (WGS) entry which is preliminary data.</text>
</comment>
<dbReference type="Proteomes" id="UP000537522">
    <property type="component" value="Unassembled WGS sequence"/>
</dbReference>
<dbReference type="GO" id="GO:0015485">
    <property type="term" value="F:cholesterol binding"/>
    <property type="evidence" value="ECO:0007669"/>
    <property type="project" value="TreeGrafter"/>
</dbReference>
<feature type="non-terminal residue" evidence="1">
    <location>
        <position position="61"/>
    </location>
</feature>
<evidence type="ECO:0000313" key="1">
    <source>
        <dbReference type="EMBL" id="NXK52135.1"/>
    </source>
</evidence>
<dbReference type="EMBL" id="VXAL01012623">
    <property type="protein sequence ID" value="NXK52135.1"/>
    <property type="molecule type" value="Genomic_DNA"/>
</dbReference>
<gene>
    <name evidence="1" type="primary">Npc1l1_1</name>
    <name evidence="1" type="ORF">CHATOR_R15232</name>
</gene>
<dbReference type="GO" id="GO:0015918">
    <property type="term" value="P:sterol transport"/>
    <property type="evidence" value="ECO:0007669"/>
    <property type="project" value="TreeGrafter"/>
</dbReference>
<sequence length="61" mass="6615">ADTSCLLGQCLNATRRPTVQEFERFLPWFLHDLPTLQCAKGGLGAYDTAVSMDANGTILGE</sequence>
<dbReference type="AlphaFoldDB" id="A0A7L0K550"/>
<keyword evidence="2" id="KW-1185">Reference proteome</keyword>
<accession>A0A7L0K550</accession>